<keyword evidence="2" id="KW-1185">Reference proteome</keyword>
<evidence type="ECO:0000313" key="2">
    <source>
        <dbReference type="Proteomes" id="UP001215598"/>
    </source>
</evidence>
<sequence length="271" mass="30828">MSPQKVLQPHHSPPSSWSLQTYMTMAPGPVTLQLHLTLLPSLRNLPLERGVQARISRAAIWLLTFRQDFDHFSTFSGPLPCRGAQTLCTPLDLFGVQAFRNRPFDSLGDFDLRHFQMTAQHPIILRLLLVVAQVLSMPGHRNSLPLTHLHRSKSLRFSLEISKTSRPLPWAIFVLTTISAITSSHLLDLTIDFRVDENRDILRRLHWAELDAALCDLHLLRMTSFAYGGLPFGLAQERQAAVQWFTAELPDFLPPARTRDVFEAIRTIPIF</sequence>
<gene>
    <name evidence="1" type="ORF">B0H16DRAFT_1731936</name>
</gene>
<comment type="caution">
    <text evidence="1">The sequence shown here is derived from an EMBL/GenBank/DDBJ whole genome shotgun (WGS) entry which is preliminary data.</text>
</comment>
<organism evidence="1 2">
    <name type="scientific">Mycena metata</name>
    <dbReference type="NCBI Taxonomy" id="1033252"/>
    <lineage>
        <taxon>Eukaryota</taxon>
        <taxon>Fungi</taxon>
        <taxon>Dikarya</taxon>
        <taxon>Basidiomycota</taxon>
        <taxon>Agaricomycotina</taxon>
        <taxon>Agaricomycetes</taxon>
        <taxon>Agaricomycetidae</taxon>
        <taxon>Agaricales</taxon>
        <taxon>Marasmiineae</taxon>
        <taxon>Mycenaceae</taxon>
        <taxon>Mycena</taxon>
    </lineage>
</organism>
<reference evidence="1" key="1">
    <citation type="submission" date="2023-03" db="EMBL/GenBank/DDBJ databases">
        <title>Massive genome expansion in bonnet fungi (Mycena s.s.) driven by repeated elements and novel gene families across ecological guilds.</title>
        <authorList>
            <consortium name="Lawrence Berkeley National Laboratory"/>
            <person name="Harder C.B."/>
            <person name="Miyauchi S."/>
            <person name="Viragh M."/>
            <person name="Kuo A."/>
            <person name="Thoen E."/>
            <person name="Andreopoulos B."/>
            <person name="Lu D."/>
            <person name="Skrede I."/>
            <person name="Drula E."/>
            <person name="Henrissat B."/>
            <person name="Morin E."/>
            <person name="Kohler A."/>
            <person name="Barry K."/>
            <person name="LaButti K."/>
            <person name="Morin E."/>
            <person name="Salamov A."/>
            <person name="Lipzen A."/>
            <person name="Mereny Z."/>
            <person name="Hegedus B."/>
            <person name="Baldrian P."/>
            <person name="Stursova M."/>
            <person name="Weitz H."/>
            <person name="Taylor A."/>
            <person name="Grigoriev I.V."/>
            <person name="Nagy L.G."/>
            <person name="Martin F."/>
            <person name="Kauserud H."/>
        </authorList>
    </citation>
    <scope>NUCLEOTIDE SEQUENCE</scope>
    <source>
        <strain evidence="1">CBHHK182m</strain>
    </source>
</reference>
<dbReference type="EMBL" id="JARKIB010000134">
    <property type="protein sequence ID" value="KAJ7734101.1"/>
    <property type="molecule type" value="Genomic_DNA"/>
</dbReference>
<proteinExistence type="predicted"/>
<evidence type="ECO:0000313" key="1">
    <source>
        <dbReference type="EMBL" id="KAJ7734101.1"/>
    </source>
</evidence>
<name>A0AAD7I3C5_9AGAR</name>
<dbReference type="AlphaFoldDB" id="A0AAD7I3C5"/>
<accession>A0AAD7I3C5</accession>
<dbReference type="Proteomes" id="UP001215598">
    <property type="component" value="Unassembled WGS sequence"/>
</dbReference>
<protein>
    <submittedName>
        <fullName evidence="1">Uncharacterized protein</fullName>
    </submittedName>
</protein>